<sequence length="117" mass="12807">MPIHRHVRTPEPAHARPRATTPPAAPRGAYRRPSGAEHRNRRDIGTVEPWIAELVEHGYSATVVIRAYGVLAGVLDSAVKERRRRLWAKCGHQHVPATRKAPYLAIQVGRCGGGGGI</sequence>
<dbReference type="Proteomes" id="UP000239874">
    <property type="component" value="Unassembled WGS sequence"/>
</dbReference>
<reference evidence="2 3" key="1">
    <citation type="submission" date="2018-02" db="EMBL/GenBank/DDBJ databases">
        <title>8 Nocardia nova and 1 Nocardia cyriacigeorgica strain used for evolution to TMP-SMX.</title>
        <authorList>
            <person name="Mehta H."/>
            <person name="Weng J."/>
            <person name="Shamoo Y."/>
        </authorList>
    </citation>
    <scope>NUCLEOTIDE SEQUENCE [LARGE SCALE GENOMIC DNA]</scope>
    <source>
        <strain evidence="2 3">MDA3139</strain>
    </source>
</reference>
<feature type="compositionally biased region" description="Basic and acidic residues" evidence="1">
    <location>
        <begin position="34"/>
        <end position="43"/>
    </location>
</feature>
<proteinExistence type="predicted"/>
<dbReference type="AlphaFoldDB" id="A0A2S6AWM0"/>
<feature type="compositionally biased region" description="Low complexity" evidence="1">
    <location>
        <begin position="18"/>
        <end position="33"/>
    </location>
</feature>
<name>A0A2S6AWM0_9NOCA</name>
<organism evidence="2 3">
    <name type="scientific">Nocardia nova</name>
    <dbReference type="NCBI Taxonomy" id="37330"/>
    <lineage>
        <taxon>Bacteria</taxon>
        <taxon>Bacillati</taxon>
        <taxon>Actinomycetota</taxon>
        <taxon>Actinomycetes</taxon>
        <taxon>Mycobacteriales</taxon>
        <taxon>Nocardiaceae</taxon>
        <taxon>Nocardia</taxon>
    </lineage>
</organism>
<accession>A0A2S6AWM0</accession>
<gene>
    <name evidence="2" type="ORF">C5E45_00265</name>
</gene>
<evidence type="ECO:0000313" key="3">
    <source>
        <dbReference type="Proteomes" id="UP000239874"/>
    </source>
</evidence>
<evidence type="ECO:0000256" key="1">
    <source>
        <dbReference type="SAM" id="MobiDB-lite"/>
    </source>
</evidence>
<protein>
    <submittedName>
        <fullName evidence="2">Uncharacterized protein</fullName>
    </submittedName>
</protein>
<feature type="region of interest" description="Disordered" evidence="1">
    <location>
        <begin position="1"/>
        <end position="43"/>
    </location>
</feature>
<dbReference type="EMBL" id="PSZC01000001">
    <property type="protein sequence ID" value="PPJ39646.1"/>
    <property type="molecule type" value="Genomic_DNA"/>
</dbReference>
<evidence type="ECO:0000313" key="2">
    <source>
        <dbReference type="EMBL" id="PPJ39646.1"/>
    </source>
</evidence>
<comment type="caution">
    <text evidence="2">The sequence shown here is derived from an EMBL/GenBank/DDBJ whole genome shotgun (WGS) entry which is preliminary data.</text>
</comment>